<evidence type="ECO:0000256" key="2">
    <source>
        <dbReference type="ARBA" id="ARBA00023002"/>
    </source>
</evidence>
<name>A0ABP8LLU2_9MICO</name>
<dbReference type="EMBL" id="BAABGN010000013">
    <property type="protein sequence ID" value="GAA4431223.1"/>
    <property type="molecule type" value="Genomic_DNA"/>
</dbReference>
<accession>A0ABP8LLU2</accession>
<dbReference type="Gene3D" id="1.20.1090.10">
    <property type="entry name" value="Dehydroquinate synthase-like - alpha domain"/>
    <property type="match status" value="1"/>
</dbReference>
<dbReference type="Proteomes" id="UP001500622">
    <property type="component" value="Unassembled WGS sequence"/>
</dbReference>
<comment type="caution">
    <text evidence="6">The sequence shown here is derived from an EMBL/GenBank/DDBJ whole genome shotgun (WGS) entry which is preliminary data.</text>
</comment>
<keyword evidence="2" id="KW-0560">Oxidoreductase</keyword>
<evidence type="ECO:0000259" key="5">
    <source>
        <dbReference type="Pfam" id="PF25137"/>
    </source>
</evidence>
<proteinExistence type="inferred from homology"/>
<dbReference type="PANTHER" id="PTHR11496">
    <property type="entry name" value="ALCOHOL DEHYDROGENASE"/>
    <property type="match status" value="1"/>
</dbReference>
<dbReference type="PANTHER" id="PTHR11496:SF102">
    <property type="entry name" value="ALCOHOL DEHYDROGENASE 4"/>
    <property type="match status" value="1"/>
</dbReference>
<dbReference type="RefSeq" id="WP_345217993.1">
    <property type="nucleotide sequence ID" value="NZ_BAABGN010000013.1"/>
</dbReference>
<protein>
    <submittedName>
        <fullName evidence="6">Maleylacetate reductase</fullName>
    </submittedName>
</protein>
<evidence type="ECO:0000256" key="1">
    <source>
        <dbReference type="ARBA" id="ARBA00007358"/>
    </source>
</evidence>
<dbReference type="Pfam" id="PF25137">
    <property type="entry name" value="ADH_Fe_C"/>
    <property type="match status" value="1"/>
</dbReference>
<sequence length="385" mass="39509">MKVDVMTTAYEARPQRVVSGPGAAGRVLPEELARLGVSRVMLVAAEAELELARRITIGLDIVATFTGVRPHVPVEVAEAARALARDSGAEVLLSVGGGSTTGTAKAVALTERLPIVAVPTTYAGSEATDLWGLTDENRKTNGTDPAVLPRTVVYDPELTATMPSHLTISSGLNALAHCVDSLWAPSAGPPSTAFAVEGIRLLGQGLPGVLADSTDLQARQRSQEGTYLAAAAFASAGSGMHHKICHVLGGAYNLEHAAMHAVVLPHVLGFNGPAAPEAADRVAIALDGAGFGPDGGTNGLSGSDEPEQAAAANALATLQALYNSLGPSTSLGELGLRVEQVPEAARLALETMPPSNPRPVTEEDLRALIGRAQAGERAVVVPLTH</sequence>
<evidence type="ECO:0000313" key="6">
    <source>
        <dbReference type="EMBL" id="GAA4431223.1"/>
    </source>
</evidence>
<keyword evidence="7" id="KW-1185">Reference proteome</keyword>
<keyword evidence="3" id="KW-0520">NAD</keyword>
<evidence type="ECO:0000256" key="3">
    <source>
        <dbReference type="ARBA" id="ARBA00023027"/>
    </source>
</evidence>
<organism evidence="6 7">
    <name type="scientific">Georgenia halophila</name>
    <dbReference type="NCBI Taxonomy" id="620889"/>
    <lineage>
        <taxon>Bacteria</taxon>
        <taxon>Bacillati</taxon>
        <taxon>Actinomycetota</taxon>
        <taxon>Actinomycetes</taxon>
        <taxon>Micrococcales</taxon>
        <taxon>Bogoriellaceae</taxon>
        <taxon>Georgenia</taxon>
    </lineage>
</organism>
<gene>
    <name evidence="6" type="ORF">GCM10023169_35530</name>
</gene>
<evidence type="ECO:0000259" key="4">
    <source>
        <dbReference type="Pfam" id="PF00465"/>
    </source>
</evidence>
<feature type="domain" description="Alcohol dehydrogenase iron-type/glycerol dehydrogenase GldA" evidence="4">
    <location>
        <begin position="14"/>
        <end position="156"/>
    </location>
</feature>
<dbReference type="InterPro" id="IPR056798">
    <property type="entry name" value="ADH_Fe_C"/>
</dbReference>
<dbReference type="CDD" id="cd08177">
    <property type="entry name" value="MAR"/>
    <property type="match status" value="1"/>
</dbReference>
<dbReference type="InterPro" id="IPR039697">
    <property type="entry name" value="Alcohol_dehydrogenase_Fe"/>
</dbReference>
<feature type="domain" description="Fe-containing alcohol dehydrogenase-like C-terminal" evidence="5">
    <location>
        <begin position="167"/>
        <end position="371"/>
    </location>
</feature>
<dbReference type="Pfam" id="PF00465">
    <property type="entry name" value="Fe-ADH"/>
    <property type="match status" value="1"/>
</dbReference>
<dbReference type="InterPro" id="IPR001670">
    <property type="entry name" value="ADH_Fe/GldA"/>
</dbReference>
<dbReference type="SUPFAM" id="SSF56796">
    <property type="entry name" value="Dehydroquinate synthase-like"/>
    <property type="match status" value="1"/>
</dbReference>
<dbReference type="Gene3D" id="3.40.50.1970">
    <property type="match status" value="1"/>
</dbReference>
<comment type="similarity">
    <text evidence="1">Belongs to the iron-containing alcohol dehydrogenase family.</text>
</comment>
<reference evidence="7" key="1">
    <citation type="journal article" date="2019" name="Int. J. Syst. Evol. Microbiol.">
        <title>The Global Catalogue of Microorganisms (GCM) 10K type strain sequencing project: providing services to taxonomists for standard genome sequencing and annotation.</title>
        <authorList>
            <consortium name="The Broad Institute Genomics Platform"/>
            <consortium name="The Broad Institute Genome Sequencing Center for Infectious Disease"/>
            <person name="Wu L."/>
            <person name="Ma J."/>
        </authorList>
    </citation>
    <scope>NUCLEOTIDE SEQUENCE [LARGE SCALE GENOMIC DNA]</scope>
    <source>
        <strain evidence="7">JCM 17810</strain>
    </source>
</reference>
<dbReference type="InterPro" id="IPR034786">
    <property type="entry name" value="MAR"/>
</dbReference>
<evidence type="ECO:0000313" key="7">
    <source>
        <dbReference type="Proteomes" id="UP001500622"/>
    </source>
</evidence>